<evidence type="ECO:0000256" key="3">
    <source>
        <dbReference type="SAM" id="MobiDB-lite"/>
    </source>
</evidence>
<dbReference type="InterPro" id="IPR035979">
    <property type="entry name" value="RBD_domain_sf"/>
</dbReference>
<accession>A0ABT0CEV7</accession>
<feature type="region of interest" description="Disordered" evidence="3">
    <location>
        <begin position="57"/>
        <end position="83"/>
    </location>
</feature>
<keyword evidence="1" id="KW-0677">Repeat</keyword>
<proteinExistence type="predicted"/>
<dbReference type="PANTHER" id="PTHR23236:SF119">
    <property type="entry name" value="NUCLEAR RNA-BINDING PROTEIN SART-3"/>
    <property type="match status" value="1"/>
</dbReference>
<dbReference type="SMART" id="SM00360">
    <property type="entry name" value="RRM"/>
    <property type="match status" value="1"/>
</dbReference>
<keyword evidence="6" id="KW-1185">Reference proteome</keyword>
<dbReference type="InterPro" id="IPR000504">
    <property type="entry name" value="RRM_dom"/>
</dbReference>
<evidence type="ECO:0000313" key="5">
    <source>
        <dbReference type="EMBL" id="MCJ2544257.1"/>
    </source>
</evidence>
<keyword evidence="2" id="KW-0694">RNA-binding</keyword>
<dbReference type="Gene3D" id="3.30.70.330">
    <property type="match status" value="1"/>
</dbReference>
<dbReference type="RefSeq" id="WP_244352618.1">
    <property type="nucleotide sequence ID" value="NZ_JAFIRA010000053.1"/>
</dbReference>
<evidence type="ECO:0000313" key="6">
    <source>
        <dbReference type="Proteomes" id="UP000830835"/>
    </source>
</evidence>
<organism evidence="5 6">
    <name type="scientific">Thermostichus vulcanus str. 'Rupite'</name>
    <dbReference type="NCBI Taxonomy" id="2813851"/>
    <lineage>
        <taxon>Bacteria</taxon>
        <taxon>Bacillati</taxon>
        <taxon>Cyanobacteriota</taxon>
        <taxon>Cyanophyceae</taxon>
        <taxon>Thermostichales</taxon>
        <taxon>Thermostichaceae</taxon>
        <taxon>Thermostichus</taxon>
    </lineage>
</organism>
<protein>
    <submittedName>
        <fullName evidence="5">RNA-binding protein</fullName>
    </submittedName>
</protein>
<comment type="caution">
    <text evidence="5">The sequence shown here is derived from an EMBL/GenBank/DDBJ whole genome shotgun (WGS) entry which is preliminary data.</text>
</comment>
<dbReference type="Proteomes" id="UP000830835">
    <property type="component" value="Unassembled WGS sequence"/>
</dbReference>
<evidence type="ECO:0000259" key="4">
    <source>
        <dbReference type="PROSITE" id="PS50102"/>
    </source>
</evidence>
<gene>
    <name evidence="5" type="ORF">JX360_15315</name>
</gene>
<dbReference type="Pfam" id="PF00076">
    <property type="entry name" value="RRM_1"/>
    <property type="match status" value="1"/>
</dbReference>
<name>A0ABT0CEV7_THEVL</name>
<dbReference type="PANTHER" id="PTHR23236">
    <property type="entry name" value="EUKARYOTIC TRANSLATION INITIATION FACTOR 4B/4H"/>
    <property type="match status" value="1"/>
</dbReference>
<dbReference type="InterPro" id="IPR012677">
    <property type="entry name" value="Nucleotide-bd_a/b_plait_sf"/>
</dbReference>
<evidence type="ECO:0000256" key="1">
    <source>
        <dbReference type="ARBA" id="ARBA00022737"/>
    </source>
</evidence>
<feature type="domain" description="RRM" evidence="4">
    <location>
        <begin position="1"/>
        <end position="79"/>
    </location>
</feature>
<reference evidence="5" key="1">
    <citation type="submission" date="2021-02" db="EMBL/GenBank/DDBJ databases">
        <title>The CRISPR/cas machinery reduction and long-range gene transfer in the hot spring cyanobacterium Synechococcus.</title>
        <authorList>
            <person name="Dvorak P."/>
            <person name="Jahodarova E."/>
            <person name="Hasler P."/>
            <person name="Poulickova A."/>
        </authorList>
    </citation>
    <scope>NUCLEOTIDE SEQUENCE</scope>
    <source>
        <strain evidence="5">Rupite</strain>
    </source>
</reference>
<dbReference type="EMBL" id="JAFIRA010000053">
    <property type="protein sequence ID" value="MCJ2544257.1"/>
    <property type="molecule type" value="Genomic_DNA"/>
</dbReference>
<dbReference type="SUPFAM" id="SSF54928">
    <property type="entry name" value="RNA-binding domain, RBD"/>
    <property type="match status" value="1"/>
</dbReference>
<evidence type="ECO:0000256" key="2">
    <source>
        <dbReference type="ARBA" id="ARBA00022884"/>
    </source>
</evidence>
<sequence>MTIFVGNLNYKASTEELTAFFQQRWNVKSVTIPTDRETGQTRGFAFVDLATEAEEDEAIDSANGEDFMGRPLRLDRARPRRQA</sequence>
<dbReference type="PROSITE" id="PS50102">
    <property type="entry name" value="RRM"/>
    <property type="match status" value="1"/>
</dbReference>